<keyword evidence="2" id="KW-0732">Signal</keyword>
<dbReference type="NCBIfam" id="TIGR02829">
    <property type="entry name" value="spore_III_AE"/>
    <property type="match status" value="1"/>
</dbReference>
<reference evidence="3 4" key="1">
    <citation type="submission" date="2020-08" db="EMBL/GenBank/DDBJ databases">
        <title>A Genomic Blueprint of the Chicken Gut Microbiome.</title>
        <authorList>
            <person name="Gilroy R."/>
            <person name="Ravi A."/>
            <person name="Getino M."/>
            <person name="Pursley I."/>
            <person name="Horton D.L."/>
            <person name="Alikhan N.-F."/>
            <person name="Baker D."/>
            <person name="Gharbi K."/>
            <person name="Hall N."/>
            <person name="Watson M."/>
            <person name="Adriaenssens E.M."/>
            <person name="Foster-Nyarko E."/>
            <person name="Jarju S."/>
            <person name="Secka A."/>
            <person name="Antonio M."/>
            <person name="Oren A."/>
            <person name="Chaudhuri R."/>
            <person name="La Ragione R.M."/>
            <person name="Hildebrand F."/>
            <person name="Pallen M.J."/>
        </authorList>
    </citation>
    <scope>NUCLEOTIDE SEQUENCE [LARGE SCALE GENOMIC DNA]</scope>
    <source>
        <strain evidence="3 4">N37</strain>
    </source>
</reference>
<evidence type="ECO:0000256" key="2">
    <source>
        <dbReference type="SAM" id="SignalP"/>
    </source>
</evidence>
<feature type="transmembrane region" description="Helical" evidence="1">
    <location>
        <begin position="124"/>
        <end position="143"/>
    </location>
</feature>
<keyword evidence="4" id="KW-1185">Reference proteome</keyword>
<accession>A0ABR8YWR1</accession>
<feature type="transmembrane region" description="Helical" evidence="1">
    <location>
        <begin position="158"/>
        <end position="182"/>
    </location>
</feature>
<feature type="transmembrane region" description="Helical" evidence="1">
    <location>
        <begin position="234"/>
        <end position="255"/>
    </location>
</feature>
<protein>
    <submittedName>
        <fullName evidence="3">Stage III sporulation protein AE</fullName>
    </submittedName>
</protein>
<organism evidence="3 4">
    <name type="scientific">Clostridium faecium</name>
    <dbReference type="NCBI Taxonomy" id="2762223"/>
    <lineage>
        <taxon>Bacteria</taxon>
        <taxon>Bacillati</taxon>
        <taxon>Bacillota</taxon>
        <taxon>Clostridia</taxon>
        <taxon>Eubacteriales</taxon>
        <taxon>Clostridiaceae</taxon>
        <taxon>Clostridium</taxon>
    </lineage>
</organism>
<dbReference type="RefSeq" id="WP_191741339.1">
    <property type="nucleotide sequence ID" value="NZ_JACSQB010000135.1"/>
</dbReference>
<sequence>MKRFLLILAIILWLPFNVQAIEEDAKLTEEQNVQIEKLYDYISNIQSEYEILNDMNPKEFVKNYIKNGESGLSIKELFKYFSTYAFREVLAAFKLVGSLIIVAIVCALLSNLQNAFSNENLTNIAYFACYSVMIILIVKGFYIGVNLAKDAILEMSDFIAALFPVLMMLLASVGGFVEATLMDPVIMGISSIGARFYATVLIPIICMSFVLEFVNNISDDYKVSNLSNLLRKSALWVQGIFMTVFIAIITIRSIAAKSLDLVTMKTAKFAVDSFIPVVGKTLSDAISTVAGYTVLLKNAISSVGLIVIIVIMMLPIIKILIMAFIYKLTAALIEPISDKKVVSIIDSAGNSLIMVNSCIISVSVMFFIMITIVASTGKGIIML</sequence>
<keyword evidence="1" id="KW-1133">Transmembrane helix</keyword>
<feature type="transmembrane region" description="Helical" evidence="1">
    <location>
        <begin position="194"/>
        <end position="214"/>
    </location>
</feature>
<evidence type="ECO:0000256" key="1">
    <source>
        <dbReference type="SAM" id="Phobius"/>
    </source>
</evidence>
<dbReference type="Proteomes" id="UP000627166">
    <property type="component" value="Unassembled WGS sequence"/>
</dbReference>
<feature type="transmembrane region" description="Helical" evidence="1">
    <location>
        <begin position="353"/>
        <end position="374"/>
    </location>
</feature>
<proteinExistence type="predicted"/>
<keyword evidence="1" id="KW-0472">Membrane</keyword>
<feature type="transmembrane region" description="Helical" evidence="1">
    <location>
        <begin position="305"/>
        <end position="333"/>
    </location>
</feature>
<feature type="chain" id="PRO_5045365233" evidence="2">
    <location>
        <begin position="21"/>
        <end position="383"/>
    </location>
</feature>
<dbReference type="Pfam" id="PF09546">
    <property type="entry name" value="Spore_III_AE"/>
    <property type="match status" value="1"/>
</dbReference>
<feature type="transmembrane region" description="Helical" evidence="1">
    <location>
        <begin position="89"/>
        <end position="112"/>
    </location>
</feature>
<gene>
    <name evidence="3" type="primary">spoIIIAE</name>
    <name evidence="3" type="ORF">H9637_15305</name>
</gene>
<evidence type="ECO:0000313" key="4">
    <source>
        <dbReference type="Proteomes" id="UP000627166"/>
    </source>
</evidence>
<comment type="caution">
    <text evidence="3">The sequence shown here is derived from an EMBL/GenBank/DDBJ whole genome shotgun (WGS) entry which is preliminary data.</text>
</comment>
<feature type="signal peptide" evidence="2">
    <location>
        <begin position="1"/>
        <end position="20"/>
    </location>
</feature>
<evidence type="ECO:0000313" key="3">
    <source>
        <dbReference type="EMBL" id="MBD8048386.1"/>
    </source>
</evidence>
<dbReference type="InterPro" id="IPR014194">
    <property type="entry name" value="Spore_III_AE"/>
</dbReference>
<name>A0ABR8YWR1_9CLOT</name>
<dbReference type="EMBL" id="JACSQB010000135">
    <property type="protein sequence ID" value="MBD8048386.1"/>
    <property type="molecule type" value="Genomic_DNA"/>
</dbReference>
<keyword evidence="1" id="KW-0812">Transmembrane</keyword>